<name>A0A168NST2_9BACL</name>
<feature type="transmembrane region" description="Helical" evidence="6">
    <location>
        <begin position="140"/>
        <end position="161"/>
    </location>
</feature>
<keyword evidence="5 6" id="KW-0472">Membrane</keyword>
<feature type="transmembrane region" description="Helical" evidence="6">
    <location>
        <begin position="115"/>
        <end position="134"/>
    </location>
</feature>
<dbReference type="Proteomes" id="UP000076967">
    <property type="component" value="Unassembled WGS sequence"/>
</dbReference>
<feature type="transmembrane region" description="Helical" evidence="6">
    <location>
        <begin position="279"/>
        <end position="304"/>
    </location>
</feature>
<reference evidence="7 8" key="1">
    <citation type="submission" date="2016-03" db="EMBL/GenBank/DDBJ databases">
        <title>Draft genome sequence of Paenibacillus glacialis DSM 22343.</title>
        <authorList>
            <person name="Shin S.-K."/>
            <person name="Yi H."/>
        </authorList>
    </citation>
    <scope>NUCLEOTIDE SEQUENCE [LARGE SCALE GENOMIC DNA]</scope>
    <source>
        <strain evidence="7 8">DSM 22343</strain>
    </source>
</reference>
<protein>
    <submittedName>
        <fullName evidence="7">Branched-chain amino acid ABC transporter permease</fullName>
    </submittedName>
</protein>
<evidence type="ECO:0000313" key="7">
    <source>
        <dbReference type="EMBL" id="OAB46083.1"/>
    </source>
</evidence>
<dbReference type="GO" id="GO:0005886">
    <property type="term" value="C:plasma membrane"/>
    <property type="evidence" value="ECO:0007669"/>
    <property type="project" value="UniProtKB-SubCell"/>
</dbReference>
<evidence type="ECO:0000256" key="3">
    <source>
        <dbReference type="ARBA" id="ARBA00022692"/>
    </source>
</evidence>
<dbReference type="CDD" id="cd06580">
    <property type="entry name" value="TM_PBP1_transp_TpRbsC_like"/>
    <property type="match status" value="1"/>
</dbReference>
<dbReference type="GO" id="GO:0022857">
    <property type="term" value="F:transmembrane transporter activity"/>
    <property type="evidence" value="ECO:0007669"/>
    <property type="project" value="InterPro"/>
</dbReference>
<dbReference type="AlphaFoldDB" id="A0A168NST2"/>
<proteinExistence type="predicted"/>
<dbReference type="RefSeq" id="WP_068527620.1">
    <property type="nucleotide sequence ID" value="NZ_LVJH01000002.1"/>
</dbReference>
<gene>
    <name evidence="7" type="ORF">PGLA_01430</name>
</gene>
<dbReference type="EMBL" id="LVJH01000002">
    <property type="protein sequence ID" value="OAB46083.1"/>
    <property type="molecule type" value="Genomic_DNA"/>
</dbReference>
<keyword evidence="4 6" id="KW-1133">Transmembrane helix</keyword>
<feature type="transmembrane region" description="Helical" evidence="6">
    <location>
        <begin position="247"/>
        <end position="267"/>
    </location>
</feature>
<comment type="subcellular location">
    <subcellularLocation>
        <location evidence="1">Cell membrane</location>
        <topology evidence="1">Multi-pass membrane protein</topology>
    </subcellularLocation>
</comment>
<feature type="transmembrane region" description="Helical" evidence="6">
    <location>
        <begin position="196"/>
        <end position="214"/>
    </location>
</feature>
<evidence type="ECO:0000256" key="1">
    <source>
        <dbReference type="ARBA" id="ARBA00004651"/>
    </source>
</evidence>
<feature type="transmembrane region" description="Helical" evidence="6">
    <location>
        <begin position="324"/>
        <end position="346"/>
    </location>
</feature>
<dbReference type="PANTHER" id="PTHR47089:SF1">
    <property type="entry name" value="GUANOSINE ABC TRANSPORTER PERMEASE PROTEIN NUPP"/>
    <property type="match status" value="1"/>
</dbReference>
<dbReference type="InterPro" id="IPR001851">
    <property type="entry name" value="ABC_transp_permease"/>
</dbReference>
<keyword evidence="2" id="KW-1003">Cell membrane</keyword>
<organism evidence="7 8">
    <name type="scientific">Paenibacillus glacialis</name>
    <dbReference type="NCBI Taxonomy" id="494026"/>
    <lineage>
        <taxon>Bacteria</taxon>
        <taxon>Bacillati</taxon>
        <taxon>Bacillota</taxon>
        <taxon>Bacilli</taxon>
        <taxon>Bacillales</taxon>
        <taxon>Paenibacillaceae</taxon>
        <taxon>Paenibacillus</taxon>
    </lineage>
</organism>
<feature type="transmembrane region" description="Helical" evidence="6">
    <location>
        <begin position="12"/>
        <end position="33"/>
    </location>
</feature>
<dbReference type="Pfam" id="PF02653">
    <property type="entry name" value="BPD_transp_2"/>
    <property type="match status" value="1"/>
</dbReference>
<feature type="transmembrane region" description="Helical" evidence="6">
    <location>
        <begin position="90"/>
        <end position="110"/>
    </location>
</feature>
<evidence type="ECO:0000313" key="8">
    <source>
        <dbReference type="Proteomes" id="UP000076967"/>
    </source>
</evidence>
<feature type="transmembrane region" description="Helical" evidence="6">
    <location>
        <begin position="63"/>
        <end position="84"/>
    </location>
</feature>
<dbReference type="OrthoDB" id="45037at2"/>
<evidence type="ECO:0000256" key="5">
    <source>
        <dbReference type="ARBA" id="ARBA00023136"/>
    </source>
</evidence>
<evidence type="ECO:0000256" key="4">
    <source>
        <dbReference type="ARBA" id="ARBA00022989"/>
    </source>
</evidence>
<evidence type="ECO:0000256" key="2">
    <source>
        <dbReference type="ARBA" id="ARBA00022475"/>
    </source>
</evidence>
<dbReference type="STRING" id="494026.PGLA_01430"/>
<comment type="caution">
    <text evidence="7">The sequence shown here is derived from an EMBL/GenBank/DDBJ whole genome shotgun (WGS) entry which is preliminary data.</text>
</comment>
<sequence length="359" mass="38239">MNKLMKIFTLDSLIIPVVAVIFGLIVGALIMLAGGYDPILAYSSLFSSVFGDSYGFGETIREITPLIMTGLAVAFAFRAGLFNIGAEGQYIIGMTAATIVGIKVTGLPALIHAPLAIIAGGLCGGLWAGIVGYLKAKRGVNEVIVSIMLNWTALYFSNYIVRNFLLLEGQQKSLDIQPTASISLGGLSMLMDNARMHMGTLIAILAAVFFYVYMWKSKQGYELRAVGHNPNAAEYAGMNVKRNIVKAMFISGIFAGLGGAFQVLGVFHYQTIFTGSPGVGFDGIAVALIGMTHPFGTILGATLFGTLTSGSSGMSFGAGVPPEIIRIVIGSIIFFIAAQGIVRWVLKPLYLKRKKEKVL</sequence>
<evidence type="ECO:0000256" key="6">
    <source>
        <dbReference type="SAM" id="Phobius"/>
    </source>
</evidence>
<dbReference type="PANTHER" id="PTHR47089">
    <property type="entry name" value="ABC TRANSPORTER, PERMEASE PROTEIN"/>
    <property type="match status" value="1"/>
</dbReference>
<accession>A0A168NST2</accession>
<keyword evidence="3 6" id="KW-0812">Transmembrane</keyword>
<keyword evidence="8" id="KW-1185">Reference proteome</keyword>